<reference evidence="14 15" key="1">
    <citation type="submission" date="2024-09" db="EMBL/GenBank/DDBJ databases">
        <authorList>
            <person name="Lee S.D."/>
        </authorList>
    </citation>
    <scope>NUCLEOTIDE SEQUENCE [LARGE SCALE GENOMIC DNA]</scope>
    <source>
        <strain evidence="14 15">N1-3</strain>
    </source>
</reference>
<dbReference type="PANTHER" id="PTHR43221:SF1">
    <property type="entry name" value="PROTEASE HTPX"/>
    <property type="match status" value="1"/>
</dbReference>
<dbReference type="CDD" id="cd07328">
    <property type="entry name" value="M48_Ste24p_like"/>
    <property type="match status" value="1"/>
</dbReference>
<evidence type="ECO:0000256" key="1">
    <source>
        <dbReference type="ARBA" id="ARBA00001947"/>
    </source>
</evidence>
<feature type="domain" description="Peptidase M48" evidence="13">
    <location>
        <begin position="166"/>
        <end position="405"/>
    </location>
</feature>
<evidence type="ECO:0000259" key="13">
    <source>
        <dbReference type="Pfam" id="PF01435"/>
    </source>
</evidence>
<keyword evidence="10" id="KW-0482">Metalloprotease</keyword>
<dbReference type="EMBL" id="JBHEZY010000001">
    <property type="protein sequence ID" value="MFC1429726.1"/>
    <property type="molecule type" value="Genomic_DNA"/>
</dbReference>
<gene>
    <name evidence="14" type="ORF">ACEZDB_03530</name>
</gene>
<evidence type="ECO:0000256" key="7">
    <source>
        <dbReference type="ARBA" id="ARBA00022801"/>
    </source>
</evidence>
<name>A0ABV6WUL4_9ACTN</name>
<evidence type="ECO:0000256" key="10">
    <source>
        <dbReference type="ARBA" id="ARBA00023049"/>
    </source>
</evidence>
<keyword evidence="6" id="KW-0479">Metal-binding</keyword>
<evidence type="ECO:0000313" key="15">
    <source>
        <dbReference type="Proteomes" id="UP001592530"/>
    </source>
</evidence>
<dbReference type="Gene3D" id="3.30.2010.10">
    <property type="entry name" value="Metalloproteases ('zincins'), catalytic domain"/>
    <property type="match status" value="1"/>
</dbReference>
<dbReference type="Proteomes" id="UP001592530">
    <property type="component" value="Unassembled WGS sequence"/>
</dbReference>
<evidence type="ECO:0000256" key="2">
    <source>
        <dbReference type="ARBA" id="ARBA00004651"/>
    </source>
</evidence>
<feature type="transmembrane region" description="Helical" evidence="12">
    <location>
        <begin position="93"/>
        <end position="116"/>
    </location>
</feature>
<keyword evidence="4" id="KW-0645">Protease</keyword>
<feature type="transmembrane region" description="Helical" evidence="12">
    <location>
        <begin position="122"/>
        <end position="139"/>
    </location>
</feature>
<accession>A0ABV6WUL4</accession>
<dbReference type="InterPro" id="IPR050083">
    <property type="entry name" value="HtpX_protease"/>
</dbReference>
<keyword evidence="9 12" id="KW-1133">Transmembrane helix</keyword>
<evidence type="ECO:0000256" key="5">
    <source>
        <dbReference type="ARBA" id="ARBA00022692"/>
    </source>
</evidence>
<keyword evidence="7" id="KW-0378">Hydrolase</keyword>
<evidence type="ECO:0000256" key="3">
    <source>
        <dbReference type="ARBA" id="ARBA00022475"/>
    </source>
</evidence>
<proteinExistence type="predicted"/>
<keyword evidence="3" id="KW-1003">Cell membrane</keyword>
<sequence length="443" mass="48228">MITPPISTAPATETATCPECGSALTTSPRFTRWCTACRWNVVPGAAAPLPETEGRARKGFSLRLNQAAEQQLFQQLSTGPVERPGLDGKGAAAFALAGLVHLSALALLVAGGWMVLQHGWPIQLFGLLVFVSAAILLRPRLGTLRSARKQGFALDRATAPELYALADRTADALHTHRAELIVIDPRFNASYQRVGVRRRAVLTLGLPLWEILDPAERTALLGHEFGHGANGDVRRGLWVGGALQILRSVHDLTVPERVSDPQGLVAIAAVATRFLMAGLNGVVELLYRLLGWLTRHSQRRAEYLADAFAVRLGGTAGATGLLETLPLQSAFQAHLEHRQALLRHRAAQRVTRGGTLPEPMADFWDELRGYFASLPRTERDRRVIAAELTDRATDQAHPPVHLRLAFTRSRPVTDAAVRITPEQSAAIDRELAPARVAMTELLD</sequence>
<dbReference type="RefSeq" id="WP_380548543.1">
    <property type="nucleotide sequence ID" value="NZ_JBHEZY010000001.1"/>
</dbReference>
<comment type="subcellular location">
    <subcellularLocation>
        <location evidence="2">Cell membrane</location>
        <topology evidence="2">Multi-pass membrane protein</topology>
    </subcellularLocation>
</comment>
<keyword evidence="5 12" id="KW-0812">Transmembrane</keyword>
<evidence type="ECO:0000256" key="11">
    <source>
        <dbReference type="ARBA" id="ARBA00023136"/>
    </source>
</evidence>
<evidence type="ECO:0000256" key="4">
    <source>
        <dbReference type="ARBA" id="ARBA00022670"/>
    </source>
</evidence>
<evidence type="ECO:0000256" key="8">
    <source>
        <dbReference type="ARBA" id="ARBA00022833"/>
    </source>
</evidence>
<keyword evidence="11 12" id="KW-0472">Membrane</keyword>
<evidence type="ECO:0000256" key="6">
    <source>
        <dbReference type="ARBA" id="ARBA00022723"/>
    </source>
</evidence>
<keyword evidence="8" id="KW-0862">Zinc</keyword>
<evidence type="ECO:0000256" key="12">
    <source>
        <dbReference type="SAM" id="Phobius"/>
    </source>
</evidence>
<dbReference type="Pfam" id="PF01435">
    <property type="entry name" value="Peptidase_M48"/>
    <property type="match status" value="1"/>
</dbReference>
<evidence type="ECO:0000313" key="14">
    <source>
        <dbReference type="EMBL" id="MFC1429726.1"/>
    </source>
</evidence>
<protein>
    <submittedName>
        <fullName evidence="14">M48 family metallopeptidase</fullName>
    </submittedName>
</protein>
<dbReference type="InterPro" id="IPR001915">
    <property type="entry name" value="Peptidase_M48"/>
</dbReference>
<comment type="cofactor">
    <cofactor evidence="1">
        <name>Zn(2+)</name>
        <dbReference type="ChEBI" id="CHEBI:29105"/>
    </cofactor>
</comment>
<evidence type="ECO:0000256" key="9">
    <source>
        <dbReference type="ARBA" id="ARBA00022989"/>
    </source>
</evidence>
<dbReference type="PANTHER" id="PTHR43221">
    <property type="entry name" value="PROTEASE HTPX"/>
    <property type="match status" value="1"/>
</dbReference>
<comment type="caution">
    <text evidence="14">The sequence shown here is derived from an EMBL/GenBank/DDBJ whole genome shotgun (WGS) entry which is preliminary data.</text>
</comment>
<organism evidence="14 15">
    <name type="scientific">Streptacidiphilus alkalitolerans</name>
    <dbReference type="NCBI Taxonomy" id="3342712"/>
    <lineage>
        <taxon>Bacteria</taxon>
        <taxon>Bacillati</taxon>
        <taxon>Actinomycetota</taxon>
        <taxon>Actinomycetes</taxon>
        <taxon>Kitasatosporales</taxon>
        <taxon>Streptomycetaceae</taxon>
        <taxon>Streptacidiphilus</taxon>
    </lineage>
</organism>